<comment type="similarity">
    <text evidence="2">Belongs to the major facilitator superfamily. Vesicular transporter family.</text>
</comment>
<dbReference type="CDD" id="cd17325">
    <property type="entry name" value="MFS_MdtG_SLC18_like"/>
    <property type="match status" value="1"/>
</dbReference>
<feature type="transmembrane region" description="Helical" evidence="8">
    <location>
        <begin position="278"/>
        <end position="300"/>
    </location>
</feature>
<dbReference type="GO" id="GO:0016020">
    <property type="term" value="C:membrane"/>
    <property type="evidence" value="ECO:0007669"/>
    <property type="project" value="UniProtKB-SubCell"/>
</dbReference>
<proteinExistence type="inferred from homology"/>
<evidence type="ECO:0000256" key="4">
    <source>
        <dbReference type="ARBA" id="ARBA00022692"/>
    </source>
</evidence>
<dbReference type="PRINTS" id="PR01035">
    <property type="entry name" value="TCRTETA"/>
</dbReference>
<evidence type="ECO:0000256" key="5">
    <source>
        <dbReference type="ARBA" id="ARBA00022989"/>
    </source>
</evidence>
<feature type="transmembrane region" description="Helical" evidence="8">
    <location>
        <begin position="67"/>
        <end position="91"/>
    </location>
</feature>
<dbReference type="InterPro" id="IPR036259">
    <property type="entry name" value="MFS_trans_sf"/>
</dbReference>
<dbReference type="InterPro" id="IPR020846">
    <property type="entry name" value="MFS_dom"/>
</dbReference>
<keyword evidence="6 8" id="KW-0472">Membrane</keyword>
<dbReference type="InterPro" id="IPR001958">
    <property type="entry name" value="Tet-R_TetA/multi-R_MdtG-like"/>
</dbReference>
<feature type="transmembrane region" description="Helical" evidence="8">
    <location>
        <begin position="434"/>
        <end position="453"/>
    </location>
</feature>
<feature type="domain" description="Major facilitator superfamily (MFS) profile" evidence="9">
    <location>
        <begin position="30"/>
        <end position="485"/>
    </location>
</feature>
<dbReference type="GO" id="GO:0022857">
    <property type="term" value="F:transmembrane transporter activity"/>
    <property type="evidence" value="ECO:0007669"/>
    <property type="project" value="InterPro"/>
</dbReference>
<dbReference type="InterPro" id="IPR011701">
    <property type="entry name" value="MFS"/>
</dbReference>
<keyword evidence="5 8" id="KW-1133">Transmembrane helix</keyword>
<dbReference type="Gene3D" id="1.20.1720.10">
    <property type="entry name" value="Multidrug resistance protein D"/>
    <property type="match status" value="1"/>
</dbReference>
<feature type="transmembrane region" description="Helical" evidence="8">
    <location>
        <begin position="376"/>
        <end position="396"/>
    </location>
</feature>
<dbReference type="PROSITE" id="PS50850">
    <property type="entry name" value="MFS"/>
    <property type="match status" value="1"/>
</dbReference>
<feature type="transmembrane region" description="Helical" evidence="8">
    <location>
        <begin position="29"/>
        <end position="55"/>
    </location>
</feature>
<feature type="transmembrane region" description="Helical" evidence="8">
    <location>
        <begin position="103"/>
        <end position="119"/>
    </location>
</feature>
<name>A0A9P5BVM2_9PLEO</name>
<keyword evidence="4 8" id="KW-0812">Transmembrane</keyword>
<evidence type="ECO:0000313" key="10">
    <source>
        <dbReference type="EMBL" id="KAF3032049.1"/>
    </source>
</evidence>
<feature type="transmembrane region" description="Helical" evidence="8">
    <location>
        <begin position="160"/>
        <end position="178"/>
    </location>
</feature>
<comment type="subcellular location">
    <subcellularLocation>
        <location evidence="1">Membrane</location>
        <topology evidence="1">Multi-pass membrane protein</topology>
    </subcellularLocation>
</comment>
<evidence type="ECO:0000256" key="7">
    <source>
        <dbReference type="SAM" id="MobiDB-lite"/>
    </source>
</evidence>
<dbReference type="Gene3D" id="1.20.1250.20">
    <property type="entry name" value="MFS general substrate transporter like domains"/>
    <property type="match status" value="1"/>
</dbReference>
<feature type="transmembrane region" description="Helical" evidence="8">
    <location>
        <begin position="125"/>
        <end position="148"/>
    </location>
</feature>
<dbReference type="Pfam" id="PF07690">
    <property type="entry name" value="MFS_1"/>
    <property type="match status" value="1"/>
</dbReference>
<accession>A0A9P5BVM2</accession>
<comment type="caution">
    <text evidence="10">The sequence shown here is derived from an EMBL/GenBank/DDBJ whole genome shotgun (WGS) entry which is preliminary data.</text>
</comment>
<evidence type="ECO:0000256" key="1">
    <source>
        <dbReference type="ARBA" id="ARBA00004141"/>
    </source>
</evidence>
<feature type="transmembrane region" description="Helical" evidence="8">
    <location>
        <begin position="190"/>
        <end position="209"/>
    </location>
</feature>
<evidence type="ECO:0000256" key="2">
    <source>
        <dbReference type="ARBA" id="ARBA00006829"/>
    </source>
</evidence>
<dbReference type="SUPFAM" id="SSF103473">
    <property type="entry name" value="MFS general substrate transporter"/>
    <property type="match status" value="1"/>
</dbReference>
<dbReference type="PANTHER" id="PTHR23506:SF23">
    <property type="entry name" value="GH10249P"/>
    <property type="match status" value="1"/>
</dbReference>
<evidence type="ECO:0000313" key="11">
    <source>
        <dbReference type="Proteomes" id="UP000758155"/>
    </source>
</evidence>
<evidence type="ECO:0000256" key="8">
    <source>
        <dbReference type="SAM" id="Phobius"/>
    </source>
</evidence>
<dbReference type="OrthoDB" id="5086884at2759"/>
<evidence type="ECO:0000259" key="9">
    <source>
        <dbReference type="PROSITE" id="PS50850"/>
    </source>
</evidence>
<sequence length="494" mass="52437">MARPKWLASLTQHGENPPAMLKFRSSDGFIIGTVALAVFTDMFLYGVIVPVIPFALQSRSHVEHDRVQYWVSVLIAIYGASLLAFSPVCGWLADRGASRRSPLLLGLLALLGSTVLLQIGNSTGILVAGRVLQGASAAVVWVIGLALLADTVPQEHLAQAMGYVSLGMSLGILIAPLLGGVVFDRAGYDAVFGMAYGLIGLDIILRLLLVEKKVAARWDSVAEVQAKSAAESPANGHSPAQNETADTEKALESEESVVPQTPADTDLRDRRRDRLPPVLALLYSRRLLAALFCALIQAALVTSFDSVLTIHAANLFGWTATGAALLFLPIVIPSFLAPAFGWFSDKYGGRYPVTLGFLGACPPLICLRFVDKNTLNDKIILCALLALTGLFLALTFPPIMAEISGVVEAKEKSMLAAGRSGFGPGGAYAQAYGLFNMAFAGGCMVGPLLAGFINEDKGWSIMALVLGILSAITAVPACLWLGGWILKNKQTVKD</sequence>
<dbReference type="AlphaFoldDB" id="A0A9P5BVM2"/>
<organism evidence="10 11">
    <name type="scientific">Didymella heteroderae</name>
    <dbReference type="NCBI Taxonomy" id="1769908"/>
    <lineage>
        <taxon>Eukaryota</taxon>
        <taxon>Fungi</taxon>
        <taxon>Dikarya</taxon>
        <taxon>Ascomycota</taxon>
        <taxon>Pezizomycotina</taxon>
        <taxon>Dothideomycetes</taxon>
        <taxon>Pleosporomycetidae</taxon>
        <taxon>Pleosporales</taxon>
        <taxon>Pleosporineae</taxon>
        <taxon>Didymellaceae</taxon>
        <taxon>Didymella</taxon>
    </lineage>
</organism>
<protein>
    <recommendedName>
        <fullName evidence="9">Major facilitator superfamily (MFS) profile domain-containing protein</fullName>
    </recommendedName>
</protein>
<dbReference type="EMBL" id="SWKV01000112">
    <property type="protein sequence ID" value="KAF3032049.1"/>
    <property type="molecule type" value="Genomic_DNA"/>
</dbReference>
<feature type="region of interest" description="Disordered" evidence="7">
    <location>
        <begin position="229"/>
        <end position="269"/>
    </location>
</feature>
<feature type="transmembrane region" description="Helical" evidence="8">
    <location>
        <begin position="320"/>
        <end position="344"/>
    </location>
</feature>
<gene>
    <name evidence="10" type="ORF">E8E12_000835</name>
</gene>
<dbReference type="InterPro" id="IPR050930">
    <property type="entry name" value="MFS_Vesicular_Transporter"/>
</dbReference>
<evidence type="ECO:0000256" key="6">
    <source>
        <dbReference type="ARBA" id="ARBA00023136"/>
    </source>
</evidence>
<feature type="transmembrane region" description="Helical" evidence="8">
    <location>
        <begin position="459"/>
        <end position="486"/>
    </location>
</feature>
<keyword evidence="11" id="KW-1185">Reference proteome</keyword>
<dbReference type="Proteomes" id="UP000758155">
    <property type="component" value="Unassembled WGS sequence"/>
</dbReference>
<dbReference type="PANTHER" id="PTHR23506">
    <property type="entry name" value="GH10249P"/>
    <property type="match status" value="1"/>
</dbReference>
<keyword evidence="3" id="KW-0813">Transport</keyword>
<evidence type="ECO:0000256" key="3">
    <source>
        <dbReference type="ARBA" id="ARBA00022448"/>
    </source>
</evidence>
<reference evidence="10" key="1">
    <citation type="submission" date="2019-04" db="EMBL/GenBank/DDBJ databases">
        <title>Sequencing of skin fungus with MAO and IRED activity.</title>
        <authorList>
            <person name="Marsaioli A.J."/>
            <person name="Bonatto J.M.C."/>
            <person name="Reis Junior O."/>
        </authorList>
    </citation>
    <scope>NUCLEOTIDE SEQUENCE</scope>
    <source>
        <strain evidence="10">28M1</strain>
    </source>
</reference>